<name>A0A512CHY4_9BACT</name>
<keyword evidence="2" id="KW-1185">Reference proteome</keyword>
<protein>
    <submittedName>
        <fullName evidence="1">Uncharacterized protein</fullName>
    </submittedName>
</protein>
<accession>A0A512CHY4</accession>
<proteinExistence type="predicted"/>
<evidence type="ECO:0000313" key="1">
    <source>
        <dbReference type="EMBL" id="GEO23822.1"/>
    </source>
</evidence>
<evidence type="ECO:0000313" key="2">
    <source>
        <dbReference type="Proteomes" id="UP000321301"/>
    </source>
</evidence>
<dbReference type="AlphaFoldDB" id="A0A512CHY4"/>
<dbReference type="EMBL" id="BJYV01000028">
    <property type="protein sequence ID" value="GEO23822.1"/>
    <property type="molecule type" value="Genomic_DNA"/>
</dbReference>
<reference evidence="1 2" key="1">
    <citation type="submission" date="2019-07" db="EMBL/GenBank/DDBJ databases">
        <title>Whole genome shotgun sequence of Cyclobacterium qasimii NBRC 106168.</title>
        <authorList>
            <person name="Hosoyama A."/>
            <person name="Uohara A."/>
            <person name="Ohji S."/>
            <person name="Ichikawa N."/>
        </authorList>
    </citation>
    <scope>NUCLEOTIDE SEQUENCE [LARGE SCALE GENOMIC DNA]</scope>
    <source>
        <strain evidence="1 2">NBRC 106168</strain>
    </source>
</reference>
<dbReference type="RefSeq" id="WP_244948119.1">
    <property type="nucleotide sequence ID" value="NZ_BJYV01000028.1"/>
</dbReference>
<sequence length="58" mass="6588">MAEIRLPGEGEKASCFFNLKEKSFEKIVDDKGVFIYSVDLPSGIYNLMLDGKRLEMTI</sequence>
<organism evidence="1 2">
    <name type="scientific">Cyclobacterium qasimii</name>
    <dbReference type="NCBI Taxonomy" id="1350429"/>
    <lineage>
        <taxon>Bacteria</taxon>
        <taxon>Pseudomonadati</taxon>
        <taxon>Bacteroidota</taxon>
        <taxon>Cytophagia</taxon>
        <taxon>Cytophagales</taxon>
        <taxon>Cyclobacteriaceae</taxon>
        <taxon>Cyclobacterium</taxon>
    </lineage>
</organism>
<gene>
    <name evidence="1" type="ORF">CQA01_43560</name>
</gene>
<dbReference type="Proteomes" id="UP000321301">
    <property type="component" value="Unassembled WGS sequence"/>
</dbReference>
<comment type="caution">
    <text evidence="1">The sequence shown here is derived from an EMBL/GenBank/DDBJ whole genome shotgun (WGS) entry which is preliminary data.</text>
</comment>